<name>A0ABR3RQG8_9PLEO</name>
<dbReference type="InterPro" id="IPR010730">
    <property type="entry name" value="HET"/>
</dbReference>
<sequence>MSIVYRPLKEKHEEIRLLDVEPANKLDAPLRATLRHAELHDAHFSALSYVWGDTVNDRSNIAIRYERSAREYLASKLRGKSAAPTYVHSIGSSLARALRHLRQKYGRLTIWTDALCINQNDKKEKDWQVPLMKAIYSKAQEVHAWLGPRYNEEISTIRDVNAAFDLANAIWTLAARIIDSINLLTEEDWLEACFTVANAHQSSDQTHRKWTDFAVALRRAATSDHSIQNELACLRTLSQNNYFARMWILQETGRARKLTFIFGLRKIPHRPMLLALSLANSLRDSKGSSQAGNISSRFDTRFLGCLSARTTCMQKRSLRDVLASAYFSPPPLQEAGDPKDLIYARLGLAENARGITVEYGLSIPEVYTAASNFLLSEGFLEILVTFRPYRFQRGITDESFPSWAYDWSKKGFNSFDRFTASQGTTQKVSIAPYRDAKFKHVLSMTGISIGTVKVANEKFSTTVLAAGLHKATVGIGSIRAVSEELSPEKQETLVHNITSAYQQLGISIPDADVETLLSYRTLPFASFWCWWVHWIGSLVNLMNDAEAQHPDDSVPNFNVTELLFREDPGVLSRTENMKHLGTKSGVLAMIDYQRWLTLLDMESGHGGIEDTMAIQFAESLFRSAWGMRPVLLDSGRLGYAPEDTRLQLHDEVVIFHGVKAPLVIRKTTKDAYRIIGPAHICGGMQGELMDATLPGSTYKLI</sequence>
<evidence type="ECO:0000313" key="3">
    <source>
        <dbReference type="Proteomes" id="UP001521785"/>
    </source>
</evidence>
<dbReference type="Pfam" id="PF26639">
    <property type="entry name" value="Het-6_barrel"/>
    <property type="match status" value="1"/>
</dbReference>
<dbReference type="InterPro" id="IPR052895">
    <property type="entry name" value="HetReg/Transcr_Mod"/>
</dbReference>
<dbReference type="Pfam" id="PF06985">
    <property type="entry name" value="HET"/>
    <property type="match status" value="1"/>
</dbReference>
<organism evidence="2 3">
    <name type="scientific">Paraconiothyrium brasiliense</name>
    <dbReference type="NCBI Taxonomy" id="300254"/>
    <lineage>
        <taxon>Eukaryota</taxon>
        <taxon>Fungi</taxon>
        <taxon>Dikarya</taxon>
        <taxon>Ascomycota</taxon>
        <taxon>Pezizomycotina</taxon>
        <taxon>Dothideomycetes</taxon>
        <taxon>Pleosporomycetidae</taxon>
        <taxon>Pleosporales</taxon>
        <taxon>Massarineae</taxon>
        <taxon>Didymosphaeriaceae</taxon>
        <taxon>Paraconiothyrium</taxon>
    </lineage>
</organism>
<dbReference type="Proteomes" id="UP001521785">
    <property type="component" value="Unassembled WGS sequence"/>
</dbReference>
<gene>
    <name evidence="2" type="ORF">SLS60_003548</name>
</gene>
<comment type="caution">
    <text evidence="2">The sequence shown here is derived from an EMBL/GenBank/DDBJ whole genome shotgun (WGS) entry which is preliminary data.</text>
</comment>
<accession>A0ABR3RQG8</accession>
<proteinExistence type="predicted"/>
<evidence type="ECO:0000313" key="2">
    <source>
        <dbReference type="EMBL" id="KAL1606147.1"/>
    </source>
</evidence>
<protein>
    <recommendedName>
        <fullName evidence="1">Heterokaryon incompatibility domain-containing protein</fullName>
    </recommendedName>
</protein>
<dbReference type="EMBL" id="JAKJXO020000004">
    <property type="protein sequence ID" value="KAL1606147.1"/>
    <property type="molecule type" value="Genomic_DNA"/>
</dbReference>
<reference evidence="2 3" key="1">
    <citation type="submission" date="2024-02" db="EMBL/GenBank/DDBJ databases">
        <title>De novo assembly and annotation of 12 fungi associated with fruit tree decline syndrome in Ontario, Canada.</title>
        <authorList>
            <person name="Sulman M."/>
            <person name="Ellouze W."/>
            <person name="Ilyukhin E."/>
        </authorList>
    </citation>
    <scope>NUCLEOTIDE SEQUENCE [LARGE SCALE GENOMIC DNA]</scope>
    <source>
        <strain evidence="2 3">M42-189</strain>
    </source>
</reference>
<keyword evidence="3" id="KW-1185">Reference proteome</keyword>
<feature type="domain" description="Heterokaryon incompatibility" evidence="1">
    <location>
        <begin position="44"/>
        <end position="251"/>
    </location>
</feature>
<evidence type="ECO:0000259" key="1">
    <source>
        <dbReference type="Pfam" id="PF06985"/>
    </source>
</evidence>
<dbReference type="PANTHER" id="PTHR24148">
    <property type="entry name" value="ANKYRIN REPEAT DOMAIN-CONTAINING PROTEIN 39 HOMOLOG-RELATED"/>
    <property type="match status" value="1"/>
</dbReference>
<dbReference type="PANTHER" id="PTHR24148:SF64">
    <property type="entry name" value="HETEROKARYON INCOMPATIBILITY DOMAIN-CONTAINING PROTEIN"/>
    <property type="match status" value="1"/>
</dbReference>